<accession>A0AA45R783</accession>
<dbReference type="AlphaFoldDB" id="A0AA45R783"/>
<organism evidence="2 3">
    <name type="scientific">Actinosynnema pretiosum subsp. pretiosum</name>
    <dbReference type="NCBI Taxonomy" id="103721"/>
    <lineage>
        <taxon>Bacteria</taxon>
        <taxon>Bacillati</taxon>
        <taxon>Actinomycetota</taxon>
        <taxon>Actinomycetes</taxon>
        <taxon>Pseudonocardiales</taxon>
        <taxon>Pseudonocardiaceae</taxon>
        <taxon>Actinosynnema</taxon>
    </lineage>
</organism>
<evidence type="ECO:0000313" key="2">
    <source>
        <dbReference type="EMBL" id="QUF07515.1"/>
    </source>
</evidence>
<dbReference type="InterPro" id="IPR000182">
    <property type="entry name" value="GNAT_dom"/>
</dbReference>
<dbReference type="Pfam" id="PF00583">
    <property type="entry name" value="Acetyltransf_1"/>
    <property type="match status" value="1"/>
</dbReference>
<dbReference type="InterPro" id="IPR056935">
    <property type="entry name" value="Rv0428c-like_C"/>
</dbReference>
<protein>
    <submittedName>
        <fullName evidence="2">GNAT family N-acetyltransferase</fullName>
    </submittedName>
</protein>
<feature type="domain" description="N-acetyltransferase" evidence="1">
    <location>
        <begin position="131"/>
        <end position="277"/>
    </location>
</feature>
<dbReference type="Pfam" id="PF24553">
    <property type="entry name" value="Rv0428c_C"/>
    <property type="match status" value="1"/>
</dbReference>
<evidence type="ECO:0000259" key="1">
    <source>
        <dbReference type="PROSITE" id="PS51186"/>
    </source>
</evidence>
<sequence>MDPITALEQHCATAWPALVDRPLGGWRLRAADGFTGRANSALTTGDPGVPLGEALEAVRAFAAEHGVPPLAHVVLGAGHEAGLAAAGWEPDLEHPGGVESLVMTGPLSGFGDVRGGSEGRDGRVVRGGYAVAVPEEPDARWWELAAQAEPTPAQRRVLAPEGVAVGFGIALPVGGSGSGSGSGSGEAVAEGGGAAGGVVRGAVVGEVLHVARLAVRPEARRLGLARALMGELAAWGVARGATTLALQVAEHNKPAIALYESLGCAEHHRYRYWRPSS</sequence>
<dbReference type="SUPFAM" id="SSF55729">
    <property type="entry name" value="Acyl-CoA N-acyltransferases (Nat)"/>
    <property type="match status" value="1"/>
</dbReference>
<reference evidence="2" key="1">
    <citation type="submission" date="2021-04" db="EMBL/GenBank/DDBJ databases">
        <title>Genomic sequence of Actinosynnema pretiosum subsp. pretiosum ATCC 31280 (C-14919).</title>
        <authorList>
            <person name="Bai L."/>
            <person name="Wang X."/>
            <person name="Xiao Y."/>
        </authorList>
    </citation>
    <scope>NUCLEOTIDE SEQUENCE</scope>
    <source>
        <strain evidence="2">ATCC 31280</strain>
    </source>
</reference>
<proteinExistence type="predicted"/>
<dbReference type="Gene3D" id="3.40.630.30">
    <property type="match status" value="1"/>
</dbReference>
<dbReference type="PANTHER" id="PTHR43072">
    <property type="entry name" value="N-ACETYLTRANSFERASE"/>
    <property type="match status" value="1"/>
</dbReference>
<gene>
    <name evidence="2" type="ORF">KCV87_16735</name>
</gene>
<dbReference type="Proteomes" id="UP000677152">
    <property type="component" value="Chromosome"/>
</dbReference>
<evidence type="ECO:0000313" key="3">
    <source>
        <dbReference type="Proteomes" id="UP000677152"/>
    </source>
</evidence>
<dbReference type="InterPro" id="IPR016181">
    <property type="entry name" value="Acyl_CoA_acyltransferase"/>
</dbReference>
<name>A0AA45R783_9PSEU</name>
<dbReference type="PANTHER" id="PTHR43072:SF60">
    <property type="entry name" value="L-2,4-DIAMINOBUTYRIC ACID ACETYLTRANSFERASE"/>
    <property type="match status" value="1"/>
</dbReference>
<dbReference type="CDD" id="cd04301">
    <property type="entry name" value="NAT_SF"/>
    <property type="match status" value="1"/>
</dbReference>
<dbReference type="PROSITE" id="PS51186">
    <property type="entry name" value="GNAT"/>
    <property type="match status" value="1"/>
</dbReference>
<dbReference type="GO" id="GO:0016747">
    <property type="term" value="F:acyltransferase activity, transferring groups other than amino-acyl groups"/>
    <property type="evidence" value="ECO:0007669"/>
    <property type="project" value="InterPro"/>
</dbReference>
<dbReference type="EMBL" id="CP073249">
    <property type="protein sequence ID" value="QUF07515.1"/>
    <property type="molecule type" value="Genomic_DNA"/>
</dbReference>